<evidence type="ECO:0000313" key="1">
    <source>
        <dbReference type="EMBL" id="SFH98690.1"/>
    </source>
</evidence>
<gene>
    <name evidence="1" type="ORF">SAMN05421753_104235</name>
</gene>
<reference evidence="2" key="1">
    <citation type="submission" date="2016-10" db="EMBL/GenBank/DDBJ databases">
        <authorList>
            <person name="Varghese N."/>
            <person name="Submissions S."/>
        </authorList>
    </citation>
    <scope>NUCLEOTIDE SEQUENCE [LARGE SCALE GENOMIC DNA]</scope>
    <source>
        <strain evidence="2">DSM 26348</strain>
    </source>
</reference>
<keyword evidence="2" id="KW-1185">Reference proteome</keyword>
<organism evidence="1 2">
    <name type="scientific">Planctomicrobium piriforme</name>
    <dbReference type="NCBI Taxonomy" id="1576369"/>
    <lineage>
        <taxon>Bacteria</taxon>
        <taxon>Pseudomonadati</taxon>
        <taxon>Planctomycetota</taxon>
        <taxon>Planctomycetia</taxon>
        <taxon>Planctomycetales</taxon>
        <taxon>Planctomycetaceae</taxon>
        <taxon>Planctomicrobium</taxon>
    </lineage>
</organism>
<dbReference type="STRING" id="1576369.SAMN05421753_104235"/>
<evidence type="ECO:0000313" key="2">
    <source>
        <dbReference type="Proteomes" id="UP000199518"/>
    </source>
</evidence>
<proteinExistence type="predicted"/>
<dbReference type="AlphaFoldDB" id="A0A1I3EIM2"/>
<protein>
    <submittedName>
        <fullName evidence="1">Uncharacterized protein</fullName>
    </submittedName>
</protein>
<dbReference type="EMBL" id="FOQD01000004">
    <property type="protein sequence ID" value="SFH98690.1"/>
    <property type="molecule type" value="Genomic_DNA"/>
</dbReference>
<dbReference type="RefSeq" id="WP_092048639.1">
    <property type="nucleotide sequence ID" value="NZ_FOQD01000004.1"/>
</dbReference>
<sequence length="138" mass="15828">MKTITLYEAADGSRFSTEEECRTYDKLDVSVFNAMAPLGEKPSITHGCWIQRDKTACQSAKSAMLVLIRQAYPNESVFKYPDADIHPMGYAGRFLSECRFKCFDAAWSRLCCINWDNYREYDQAYFAMNPEKAIAPHP</sequence>
<dbReference type="Proteomes" id="UP000199518">
    <property type="component" value="Unassembled WGS sequence"/>
</dbReference>
<name>A0A1I3EIM2_9PLAN</name>
<accession>A0A1I3EIM2</accession>